<evidence type="ECO:0000256" key="1">
    <source>
        <dbReference type="SAM" id="Phobius"/>
    </source>
</evidence>
<sequence length="131" mass="14415">MPEPGNSVESDEEPRSFAQRVADPLNSVTWFTMDALWMGKLAWPAYTFAALTVATGLWLLVLGWRKKRGVLLADLGLNCWIAMNTIWLVADLSGRATPFGVTVPLAVIGAGFIALATWRSQDVRRLRLGGR</sequence>
<evidence type="ECO:0000313" key="3">
    <source>
        <dbReference type="Proteomes" id="UP000245802"/>
    </source>
</evidence>
<keyword evidence="3" id="KW-1185">Reference proteome</keyword>
<proteinExistence type="predicted"/>
<accession>A0A2Z3H1R4</accession>
<dbReference type="Proteomes" id="UP000245802">
    <property type="component" value="Chromosome"/>
</dbReference>
<keyword evidence="1" id="KW-0812">Transmembrane</keyword>
<organism evidence="2 3">
    <name type="scientific">Gemmata obscuriglobus</name>
    <dbReference type="NCBI Taxonomy" id="114"/>
    <lineage>
        <taxon>Bacteria</taxon>
        <taxon>Pseudomonadati</taxon>
        <taxon>Planctomycetota</taxon>
        <taxon>Planctomycetia</taxon>
        <taxon>Gemmatales</taxon>
        <taxon>Gemmataceae</taxon>
        <taxon>Gemmata</taxon>
    </lineage>
</organism>
<dbReference type="OrthoDB" id="291916at2"/>
<dbReference type="AlphaFoldDB" id="A0A2Z3H1R4"/>
<dbReference type="KEGG" id="gog:C1280_08590"/>
<dbReference type="EMBL" id="CP025958">
    <property type="protein sequence ID" value="AWM37075.1"/>
    <property type="molecule type" value="Genomic_DNA"/>
</dbReference>
<dbReference type="RefSeq" id="WP_010033481.1">
    <property type="nucleotide sequence ID" value="NZ_CP025958.1"/>
</dbReference>
<feature type="transmembrane region" description="Helical" evidence="1">
    <location>
        <begin position="96"/>
        <end position="118"/>
    </location>
</feature>
<feature type="transmembrane region" description="Helical" evidence="1">
    <location>
        <begin position="43"/>
        <end position="64"/>
    </location>
</feature>
<evidence type="ECO:0000313" key="2">
    <source>
        <dbReference type="EMBL" id="AWM37075.1"/>
    </source>
</evidence>
<reference evidence="2 3" key="1">
    <citation type="submission" date="2018-01" db="EMBL/GenBank/DDBJ databases">
        <title>G. obscuriglobus.</title>
        <authorList>
            <person name="Franke J."/>
            <person name="Blomberg W."/>
            <person name="Selmecki A."/>
        </authorList>
    </citation>
    <scope>NUCLEOTIDE SEQUENCE [LARGE SCALE GENOMIC DNA]</scope>
    <source>
        <strain evidence="2 3">DSM 5831</strain>
    </source>
</reference>
<keyword evidence="1" id="KW-0472">Membrane</keyword>
<protein>
    <submittedName>
        <fullName evidence="2">Uncharacterized protein</fullName>
    </submittedName>
</protein>
<feature type="transmembrane region" description="Helical" evidence="1">
    <location>
        <begin position="71"/>
        <end position="90"/>
    </location>
</feature>
<keyword evidence="1" id="KW-1133">Transmembrane helix</keyword>
<name>A0A2Z3H1R4_9BACT</name>
<gene>
    <name evidence="2" type="ORF">C1280_08590</name>
</gene>